<proteinExistence type="predicted"/>
<dbReference type="Pfam" id="PF13271">
    <property type="entry name" value="DUF4062"/>
    <property type="match status" value="1"/>
</dbReference>
<dbReference type="RefSeq" id="WP_124905480.1">
    <property type="nucleotide sequence ID" value="NZ_RQJP01000001.1"/>
</dbReference>
<comment type="caution">
    <text evidence="2">The sequence shown here is derived from an EMBL/GenBank/DDBJ whole genome shotgun (WGS) entry which is preliminary data.</text>
</comment>
<gene>
    <name evidence="2" type="ORF">EHT87_07770</name>
</gene>
<dbReference type="EMBL" id="RQJP01000001">
    <property type="protein sequence ID" value="RRB18163.1"/>
    <property type="molecule type" value="Genomic_DNA"/>
</dbReference>
<evidence type="ECO:0000313" key="3">
    <source>
        <dbReference type="Proteomes" id="UP000274271"/>
    </source>
</evidence>
<name>A0A3P1CXZ3_9BACT</name>
<keyword evidence="3" id="KW-1185">Reference proteome</keyword>
<reference evidence="2 3" key="1">
    <citation type="submission" date="2018-11" db="EMBL/GenBank/DDBJ databases">
        <authorList>
            <person name="Zhou Z."/>
            <person name="Wang G."/>
        </authorList>
    </citation>
    <scope>NUCLEOTIDE SEQUENCE [LARGE SCALE GENOMIC DNA]</scope>
    <source>
        <strain evidence="2 3">KCTC42998</strain>
    </source>
</reference>
<dbReference type="AlphaFoldDB" id="A0A3P1CXZ3"/>
<evidence type="ECO:0000259" key="1">
    <source>
        <dbReference type="Pfam" id="PF13271"/>
    </source>
</evidence>
<dbReference type="InterPro" id="IPR025139">
    <property type="entry name" value="DUF4062"/>
</dbReference>
<evidence type="ECO:0000313" key="2">
    <source>
        <dbReference type="EMBL" id="RRB18163.1"/>
    </source>
</evidence>
<dbReference type="Proteomes" id="UP000274271">
    <property type="component" value="Unassembled WGS sequence"/>
</dbReference>
<protein>
    <submittedName>
        <fullName evidence="2">DUF4062 domain-containing protein</fullName>
    </submittedName>
</protein>
<organism evidence="2 3">
    <name type="scientific">Larkinella knui</name>
    <dbReference type="NCBI Taxonomy" id="2025310"/>
    <lineage>
        <taxon>Bacteria</taxon>
        <taxon>Pseudomonadati</taxon>
        <taxon>Bacteroidota</taxon>
        <taxon>Cytophagia</taxon>
        <taxon>Cytophagales</taxon>
        <taxon>Spirosomataceae</taxon>
        <taxon>Larkinella</taxon>
    </lineage>
</organism>
<accession>A0A3P1CXZ3</accession>
<feature type="domain" description="DUF4062" evidence="1">
    <location>
        <begin position="6"/>
        <end position="87"/>
    </location>
</feature>
<sequence length="384" mass="44316">MQKRYQVFVSSTFKDLEEEREEIMKVLLELNLFPAGMEIFPAADEDQIKYIHKIIDDSDYYILIIAGKYGSTNSEGISYTELEFNYALETKKPILAFVFQDIETLPGNKIESDINKRKKLLKFRQKVQTGRLTKYWKSKDDLAAKVSRSLAHAIENYPANGWIRSNITTQNAVIDNTEAKLVEKLIYYKFIHLSDESENNLPLYNKFVKRLDKTVGVFDEYITFRISRFTKDVNRFKSYDSTRGSAVEVNSLLPFVFSLRDTDVTVESNPKIIQPIIFGPSNVFVTSSHYYNGFQKGNRDTAVKADKDVEIVRLVVDFSSIVDFESYISDNPKVFYRFHDLEKRGKLVNSIVESATKIANGVYYAEMKDVSEGDVLRIEFASDY</sequence>
<dbReference type="OrthoDB" id="9810187at2"/>